<feature type="transmembrane region" description="Helical" evidence="17">
    <location>
        <begin position="304"/>
        <end position="324"/>
    </location>
</feature>
<feature type="transmembrane region" description="Helical" evidence="17">
    <location>
        <begin position="146"/>
        <end position="169"/>
    </location>
</feature>
<comment type="function">
    <text evidence="1">Core subunit of the mitochondrial membrane respiratory chain NADH dehydrogenase (Complex I) that is believed to belong to the minimal assembly required for catalysis. Complex I functions in the transfer of electrons from NADH to the respiratory chain. The immediate electron acceptor for the enzyme is believed to be ubiquinone.</text>
</comment>
<keyword evidence="10 17" id="KW-0249">Electron transport</keyword>
<evidence type="ECO:0000256" key="12">
    <source>
        <dbReference type="ARBA" id="ARBA00023027"/>
    </source>
</evidence>
<feature type="transmembrane region" description="Helical" evidence="17">
    <location>
        <begin position="74"/>
        <end position="94"/>
    </location>
</feature>
<proteinExistence type="inferred from homology"/>
<feature type="transmembrane region" description="Helical" evidence="17">
    <location>
        <begin position="210"/>
        <end position="230"/>
    </location>
</feature>
<feature type="transmembrane region" description="Helical" evidence="17">
    <location>
        <begin position="387"/>
        <end position="409"/>
    </location>
</feature>
<dbReference type="AlphaFoldDB" id="A0A2D1CRE0"/>
<evidence type="ECO:0000256" key="5">
    <source>
        <dbReference type="ARBA" id="ARBA00021006"/>
    </source>
</evidence>
<keyword evidence="6 17" id="KW-0813">Transport</keyword>
<dbReference type="GO" id="GO:0042773">
    <property type="term" value="P:ATP synthesis coupled electron transport"/>
    <property type="evidence" value="ECO:0007669"/>
    <property type="project" value="InterPro"/>
</dbReference>
<dbReference type="InterPro" id="IPR001750">
    <property type="entry name" value="ND/Mrp_TM"/>
</dbReference>
<dbReference type="PANTHER" id="PTHR43507:SF20">
    <property type="entry name" value="NADH-UBIQUINONE OXIDOREDUCTASE CHAIN 4"/>
    <property type="match status" value="1"/>
</dbReference>
<feature type="transmembrane region" description="Helical" evidence="17">
    <location>
        <begin position="181"/>
        <end position="204"/>
    </location>
</feature>
<comment type="function">
    <text evidence="17">Core subunit of the mitochondrial membrane respiratory chain NADH dehydrogenase (Complex I) which catalyzes electron transfer from NADH through the respiratory chain, using ubiquinone as an electron acceptor. Essential for the catalytic activity and assembly of complex I.</text>
</comment>
<dbReference type="GO" id="GO:0048039">
    <property type="term" value="F:ubiquinone binding"/>
    <property type="evidence" value="ECO:0007669"/>
    <property type="project" value="TreeGrafter"/>
</dbReference>
<evidence type="ECO:0000259" key="18">
    <source>
        <dbReference type="Pfam" id="PF00361"/>
    </source>
</evidence>
<comment type="similarity">
    <text evidence="3 17">Belongs to the complex I subunit 4 family.</text>
</comment>
<evidence type="ECO:0000256" key="4">
    <source>
        <dbReference type="ARBA" id="ARBA00012944"/>
    </source>
</evidence>
<evidence type="ECO:0000256" key="14">
    <source>
        <dbReference type="ARBA" id="ARBA00023128"/>
    </source>
</evidence>
<evidence type="ECO:0000256" key="1">
    <source>
        <dbReference type="ARBA" id="ARBA00003257"/>
    </source>
</evidence>
<feature type="transmembrane region" description="Helical" evidence="17">
    <location>
        <begin position="49"/>
        <end position="68"/>
    </location>
</feature>
<geneLocation type="mitochondrion" evidence="20"/>
<keyword evidence="8 17" id="KW-0812">Transmembrane</keyword>
<keyword evidence="14 17" id="KW-0496">Mitochondrion</keyword>
<dbReference type="EMBL" id="MF410949">
    <property type="protein sequence ID" value="ATN41211.1"/>
    <property type="molecule type" value="Genomic_DNA"/>
</dbReference>
<feature type="transmembrane region" description="Helical" evidence="17">
    <location>
        <begin position="237"/>
        <end position="256"/>
    </location>
</feature>
<evidence type="ECO:0000256" key="10">
    <source>
        <dbReference type="ARBA" id="ARBA00022982"/>
    </source>
</evidence>
<feature type="domain" description="NADH:quinone oxidoreductase/Mrp antiporter transmembrane" evidence="18">
    <location>
        <begin position="68"/>
        <end position="355"/>
    </location>
</feature>
<evidence type="ECO:0000256" key="7">
    <source>
        <dbReference type="ARBA" id="ARBA00022660"/>
    </source>
</evidence>
<comment type="catalytic activity">
    <reaction evidence="16 17">
        <text>a ubiquinone + NADH + 5 H(+)(in) = a ubiquinol + NAD(+) + 4 H(+)(out)</text>
        <dbReference type="Rhea" id="RHEA:29091"/>
        <dbReference type="Rhea" id="RHEA-COMP:9565"/>
        <dbReference type="Rhea" id="RHEA-COMP:9566"/>
        <dbReference type="ChEBI" id="CHEBI:15378"/>
        <dbReference type="ChEBI" id="CHEBI:16389"/>
        <dbReference type="ChEBI" id="CHEBI:17976"/>
        <dbReference type="ChEBI" id="CHEBI:57540"/>
        <dbReference type="ChEBI" id="CHEBI:57945"/>
        <dbReference type="EC" id="7.1.1.2"/>
    </reaction>
</comment>
<keyword evidence="11 17" id="KW-1133">Transmembrane helix</keyword>
<dbReference type="GO" id="GO:0003954">
    <property type="term" value="F:NADH dehydrogenase activity"/>
    <property type="evidence" value="ECO:0007669"/>
    <property type="project" value="TreeGrafter"/>
</dbReference>
<dbReference type="GO" id="GO:0008137">
    <property type="term" value="F:NADH dehydrogenase (ubiquinone) activity"/>
    <property type="evidence" value="ECO:0007669"/>
    <property type="project" value="UniProtKB-UniRule"/>
</dbReference>
<accession>A0A2D1CRE0</accession>
<evidence type="ECO:0000256" key="3">
    <source>
        <dbReference type="ARBA" id="ARBA00009025"/>
    </source>
</evidence>
<dbReference type="Pfam" id="PF00361">
    <property type="entry name" value="Proton_antipo_M"/>
    <property type="match status" value="1"/>
</dbReference>
<reference evidence="20" key="1">
    <citation type="journal article" date="2017" name="Mol. Ecol.">
        <title>Shotgun mitogenomics across body size classes in a local assemblage of tropical Diptera: Phylogeny, species diversity and mitochondrial abundance spectrum.</title>
        <authorList>
            <person name="Choo L.Q."/>
            <person name="Crampton-Platt A."/>
            <person name="Vogler A.P."/>
        </authorList>
    </citation>
    <scope>NUCLEOTIDE SEQUENCE</scope>
</reference>
<feature type="transmembrane region" description="Helical" evidence="17">
    <location>
        <begin position="101"/>
        <end position="123"/>
    </location>
</feature>
<keyword evidence="13 17" id="KW-0830">Ubiquinone</keyword>
<dbReference type="InterPro" id="IPR000260">
    <property type="entry name" value="NADH4_N"/>
</dbReference>
<keyword evidence="7 17" id="KW-0679">Respiratory chain</keyword>
<evidence type="ECO:0000256" key="15">
    <source>
        <dbReference type="ARBA" id="ARBA00023136"/>
    </source>
</evidence>
<evidence type="ECO:0000256" key="2">
    <source>
        <dbReference type="ARBA" id="ARBA00004225"/>
    </source>
</evidence>
<dbReference type="InterPro" id="IPR003918">
    <property type="entry name" value="NADH_UbQ_OxRdtase"/>
</dbReference>
<evidence type="ECO:0000256" key="6">
    <source>
        <dbReference type="ARBA" id="ARBA00022448"/>
    </source>
</evidence>
<evidence type="ECO:0000256" key="16">
    <source>
        <dbReference type="ARBA" id="ARBA00049551"/>
    </source>
</evidence>
<sequence length="410" mass="47936">MNLNFFMFSYGFSLGLDLVSYIFIFLSVWISSLMILSSFLIYNMKFYENYYLFLIMILLIFLFFSFSSMNLLMFYFWFESSLFPLVLMVFGWGIQPERIQAGLYLLFYTLFSSLPLLMIMFVVEDSEYFLSLNFLFLNKEMNDMSFMMFFFFIFAFLVKLPIFILHVWLPKAHVEAPVAGSMILAGIMLKLGGYGLIRISFLILNYMLKYNYFFIIFSLLGGVLVSLMCLRQVDLKSLIAYSSVVHMSFVISGIMVMFTLSWGFSLCLMLAHGLCSSGLFFLANICYERLNTRSLIMTKGLMMFMPSLTLWWFLFCVGNMAAPPTLNLMGEIGLLMSMLGWSKILLYLLIILSFFSACYSLYLFSFSQHGKYYFGSFSFFSGNVREYLILFLHWFPLNFLFLKSELMIFL</sequence>
<evidence type="ECO:0000256" key="11">
    <source>
        <dbReference type="ARBA" id="ARBA00022989"/>
    </source>
</evidence>
<dbReference type="EC" id="7.1.1.2" evidence="4 17"/>
<feature type="transmembrane region" description="Helical" evidence="17">
    <location>
        <begin position="344"/>
        <end position="366"/>
    </location>
</feature>
<feature type="transmembrane region" description="Helical" evidence="17">
    <location>
        <begin position="262"/>
        <end position="283"/>
    </location>
</feature>
<dbReference type="Pfam" id="PF01059">
    <property type="entry name" value="Oxidored_q5_N"/>
    <property type="match status" value="1"/>
</dbReference>
<dbReference type="GO" id="GO:0015990">
    <property type="term" value="P:electron transport coupled proton transport"/>
    <property type="evidence" value="ECO:0007669"/>
    <property type="project" value="TreeGrafter"/>
</dbReference>
<comment type="subcellular location">
    <subcellularLocation>
        <location evidence="2 17">Mitochondrion membrane</location>
        <topology evidence="2 17">Multi-pass membrane protein</topology>
    </subcellularLocation>
</comment>
<feature type="domain" description="NADH:ubiquinone oxidoreductase chain 4 N-terminal" evidence="19">
    <location>
        <begin position="2"/>
        <end position="64"/>
    </location>
</feature>
<organism evidence="20">
    <name type="scientific">Diptera sp. 77 LC-2017</name>
    <dbReference type="NCBI Taxonomy" id="2030356"/>
    <lineage>
        <taxon>Eukaryota</taxon>
        <taxon>Metazoa</taxon>
        <taxon>Ecdysozoa</taxon>
        <taxon>Arthropoda</taxon>
        <taxon>Hexapoda</taxon>
        <taxon>Insecta</taxon>
        <taxon>Pterygota</taxon>
        <taxon>Neoptera</taxon>
        <taxon>Endopterygota</taxon>
        <taxon>Diptera</taxon>
    </lineage>
</organism>
<dbReference type="PANTHER" id="PTHR43507">
    <property type="entry name" value="NADH-UBIQUINONE OXIDOREDUCTASE CHAIN 4"/>
    <property type="match status" value="1"/>
</dbReference>
<evidence type="ECO:0000256" key="17">
    <source>
        <dbReference type="RuleBase" id="RU003297"/>
    </source>
</evidence>
<feature type="transmembrane region" description="Helical" evidence="17">
    <location>
        <begin position="20"/>
        <end position="42"/>
    </location>
</feature>
<protein>
    <recommendedName>
        <fullName evidence="5 17">NADH-ubiquinone oxidoreductase chain 4</fullName>
        <ecNumber evidence="4 17">7.1.1.2</ecNumber>
    </recommendedName>
</protein>
<dbReference type="GO" id="GO:0031966">
    <property type="term" value="C:mitochondrial membrane"/>
    <property type="evidence" value="ECO:0007669"/>
    <property type="project" value="UniProtKB-SubCell"/>
</dbReference>
<evidence type="ECO:0000256" key="9">
    <source>
        <dbReference type="ARBA" id="ARBA00022967"/>
    </source>
</evidence>
<dbReference type="PRINTS" id="PR01437">
    <property type="entry name" value="NUOXDRDTASE4"/>
</dbReference>
<evidence type="ECO:0000313" key="20">
    <source>
        <dbReference type="EMBL" id="ATN41211.1"/>
    </source>
</evidence>
<evidence type="ECO:0000259" key="19">
    <source>
        <dbReference type="Pfam" id="PF01059"/>
    </source>
</evidence>
<name>A0A2D1CRE0_9DIPT</name>
<keyword evidence="9" id="KW-1278">Translocase</keyword>
<gene>
    <name evidence="20" type="primary">nad4</name>
</gene>
<keyword evidence="15 17" id="KW-0472">Membrane</keyword>
<evidence type="ECO:0000256" key="8">
    <source>
        <dbReference type="ARBA" id="ARBA00022692"/>
    </source>
</evidence>
<keyword evidence="12 17" id="KW-0520">NAD</keyword>
<evidence type="ECO:0000256" key="13">
    <source>
        <dbReference type="ARBA" id="ARBA00023075"/>
    </source>
</evidence>